<name>M5FPH0_DACPD</name>
<dbReference type="STRING" id="1858805.M5FPH0"/>
<dbReference type="OMA" id="AWEPEME"/>
<dbReference type="HOGENOM" id="CLU_1057772_0_0_1"/>
<gene>
    <name evidence="1" type="ORF">DACRYDRAFT_110994</name>
</gene>
<dbReference type="Pfam" id="PF08568">
    <property type="entry name" value="Kinetochor_Ybp2"/>
    <property type="match status" value="1"/>
</dbReference>
<proteinExistence type="predicted"/>
<sequence length="263" mass="29333">MDAALGAIAVLVHCFEDKLNDLDVRLAFIKSKPVALRAMRENHGIGVILAWLWGLAVLVKEKNVNIDQDDVVPIIQAIMPIAAISPDPATRFIAFRLLNTMLNLINDLARLSVLKDFTSAACPFPQMRVAAVGLIKDNVLPALKEKNASPFSTPVLMQTLGPILLRPQPNDLFEHNLQLSEFIDSYEPARLTESMSFLYALLSIDKANRTAIRDAMPEFQAQILKPLRKRLEAWEPEMEKDDEVSMALSGLIMSIDRFDSILS</sequence>
<dbReference type="AlphaFoldDB" id="M5FPH0"/>
<evidence type="ECO:0000313" key="2">
    <source>
        <dbReference type="Proteomes" id="UP000030653"/>
    </source>
</evidence>
<dbReference type="RefSeq" id="XP_040625458.1">
    <property type="nucleotide sequence ID" value="XM_040769157.1"/>
</dbReference>
<evidence type="ECO:0000313" key="1">
    <source>
        <dbReference type="EMBL" id="EJT98560.1"/>
    </source>
</evidence>
<organism evidence="1 2">
    <name type="scientific">Dacryopinax primogenitus (strain DJM 731)</name>
    <name type="common">Brown rot fungus</name>
    <dbReference type="NCBI Taxonomy" id="1858805"/>
    <lineage>
        <taxon>Eukaryota</taxon>
        <taxon>Fungi</taxon>
        <taxon>Dikarya</taxon>
        <taxon>Basidiomycota</taxon>
        <taxon>Agaricomycotina</taxon>
        <taxon>Dacrymycetes</taxon>
        <taxon>Dacrymycetales</taxon>
        <taxon>Dacrymycetaceae</taxon>
        <taxon>Dacryopinax</taxon>
    </lineage>
</organism>
<accession>M5FPH0</accession>
<dbReference type="EMBL" id="JH795873">
    <property type="protein sequence ID" value="EJT98560.1"/>
    <property type="molecule type" value="Genomic_DNA"/>
</dbReference>
<dbReference type="OrthoDB" id="5396786at2759"/>
<dbReference type="InterPro" id="IPR013877">
    <property type="entry name" value="YAP-bd/ALF4/Glomulin"/>
</dbReference>
<reference evidence="1 2" key="1">
    <citation type="journal article" date="2012" name="Science">
        <title>The Paleozoic origin of enzymatic lignin decomposition reconstructed from 31 fungal genomes.</title>
        <authorList>
            <person name="Floudas D."/>
            <person name="Binder M."/>
            <person name="Riley R."/>
            <person name="Barry K."/>
            <person name="Blanchette R.A."/>
            <person name="Henrissat B."/>
            <person name="Martinez A.T."/>
            <person name="Otillar R."/>
            <person name="Spatafora J.W."/>
            <person name="Yadav J.S."/>
            <person name="Aerts A."/>
            <person name="Benoit I."/>
            <person name="Boyd A."/>
            <person name="Carlson A."/>
            <person name="Copeland A."/>
            <person name="Coutinho P.M."/>
            <person name="de Vries R.P."/>
            <person name="Ferreira P."/>
            <person name="Findley K."/>
            <person name="Foster B."/>
            <person name="Gaskell J."/>
            <person name="Glotzer D."/>
            <person name="Gorecki P."/>
            <person name="Heitman J."/>
            <person name="Hesse C."/>
            <person name="Hori C."/>
            <person name="Igarashi K."/>
            <person name="Jurgens J.A."/>
            <person name="Kallen N."/>
            <person name="Kersten P."/>
            <person name="Kohler A."/>
            <person name="Kuees U."/>
            <person name="Kumar T.K.A."/>
            <person name="Kuo A."/>
            <person name="LaButti K."/>
            <person name="Larrondo L.F."/>
            <person name="Lindquist E."/>
            <person name="Ling A."/>
            <person name="Lombard V."/>
            <person name="Lucas S."/>
            <person name="Lundell T."/>
            <person name="Martin R."/>
            <person name="McLaughlin D.J."/>
            <person name="Morgenstern I."/>
            <person name="Morin E."/>
            <person name="Murat C."/>
            <person name="Nagy L.G."/>
            <person name="Nolan M."/>
            <person name="Ohm R.A."/>
            <person name="Patyshakuliyeva A."/>
            <person name="Rokas A."/>
            <person name="Ruiz-Duenas F.J."/>
            <person name="Sabat G."/>
            <person name="Salamov A."/>
            <person name="Samejima M."/>
            <person name="Schmutz J."/>
            <person name="Slot J.C."/>
            <person name="St John F."/>
            <person name="Stenlid J."/>
            <person name="Sun H."/>
            <person name="Sun S."/>
            <person name="Syed K."/>
            <person name="Tsang A."/>
            <person name="Wiebenga A."/>
            <person name="Young D."/>
            <person name="Pisabarro A."/>
            <person name="Eastwood D.C."/>
            <person name="Martin F."/>
            <person name="Cullen D."/>
            <person name="Grigoriev I.V."/>
            <person name="Hibbett D.S."/>
        </authorList>
    </citation>
    <scope>NUCLEOTIDE SEQUENCE [LARGE SCALE GENOMIC DNA]</scope>
    <source>
        <strain evidence="1 2">DJM-731 SS1</strain>
    </source>
</reference>
<keyword evidence="2" id="KW-1185">Reference proteome</keyword>
<dbReference type="Proteomes" id="UP000030653">
    <property type="component" value="Unassembled WGS sequence"/>
</dbReference>
<protein>
    <submittedName>
        <fullName evidence="1">Uncharacterized protein</fullName>
    </submittedName>
</protein>
<dbReference type="GeneID" id="63684219"/>